<protein>
    <recommendedName>
        <fullName evidence="3">Synaptic vesicle 2-related protein</fullName>
    </recommendedName>
</protein>
<comment type="similarity">
    <text evidence="2">Belongs to the major facilitator superfamily.</text>
</comment>
<dbReference type="PANTHER" id="PTHR23511:SF5">
    <property type="entry name" value="MAJOR FACILITATOR-TYPE TRANSPORTER HXNZ-RELATED"/>
    <property type="match status" value="1"/>
</dbReference>
<dbReference type="InterPro" id="IPR011701">
    <property type="entry name" value="MFS"/>
</dbReference>
<evidence type="ECO:0000313" key="11">
    <source>
        <dbReference type="Ensembl" id="ENSELUP00000081588.1"/>
    </source>
</evidence>
<feature type="transmembrane region" description="Helical" evidence="9">
    <location>
        <begin position="80"/>
        <end position="102"/>
    </location>
</feature>
<dbReference type="InterPro" id="IPR036259">
    <property type="entry name" value="MFS_trans_sf"/>
</dbReference>
<evidence type="ECO:0000256" key="9">
    <source>
        <dbReference type="SAM" id="Phobius"/>
    </source>
</evidence>
<feature type="transmembrane region" description="Helical" evidence="9">
    <location>
        <begin position="274"/>
        <end position="296"/>
    </location>
</feature>
<keyword evidence="5 9" id="KW-0812">Transmembrane</keyword>
<sequence length="509" mass="56545">HWLPPCVVKFRRTGESTRSDDDGGGREQEIQIDGRQAYMESVALQDSAPVPREFANPTDGMNGTFISYHFSLLTKPLHIVLPYLLFLLQAVFIGMMISSSIWGNISDKYGRKTGLKMSVAWTMFYGVLSAFAPIYGWILFLRALVGFGIGGAPQSVTLYAEFLPMRSRATCILLIEIFWALGIVFEVLLAILVMPTLGWRWLLGLSTIPLFIFAILSFWLPESARYDVLTGNQEKALTTLKRIAKENGVPMPLGKLVAARQEDRGKIQDLFSPHFRWTTILLWFIWFSNAFSYYGLVLLTTELFQDGGACGGNKREPRCSLECKYLTSDDYKDLLWTTLSEFPGLLVTLWAIDRLGRRMTMALCFFIFSLCLVPLYACVGRTWLTVLIFIARAFIAGGFQAAYVYTPEVYPTATRALGLGTSSGMARVGALITPFVAQVMLESSVYLTLSVYSICCLLAAIASCALPIETTGRGLQESSHREWGQEMMGRAPAHSSGGIPHSDSGSQDD</sequence>
<keyword evidence="12" id="KW-1185">Reference proteome</keyword>
<feature type="transmembrane region" description="Helical" evidence="9">
    <location>
        <begin position="199"/>
        <end position="220"/>
    </location>
</feature>
<accession>A0AAY5JYJ7</accession>
<keyword evidence="4" id="KW-0813">Transport</keyword>
<keyword evidence="6 9" id="KW-1133">Transmembrane helix</keyword>
<dbReference type="InterPro" id="IPR047969">
    <property type="entry name" value="SVOP-like_MFS_dom"/>
</dbReference>
<evidence type="ECO:0000313" key="12">
    <source>
        <dbReference type="Proteomes" id="UP000265140"/>
    </source>
</evidence>
<evidence type="ECO:0000256" key="1">
    <source>
        <dbReference type="ARBA" id="ARBA00004644"/>
    </source>
</evidence>
<dbReference type="PROSITE" id="PS50850">
    <property type="entry name" value="MFS"/>
    <property type="match status" value="1"/>
</dbReference>
<evidence type="ECO:0000256" key="3">
    <source>
        <dbReference type="ARBA" id="ARBA00015072"/>
    </source>
</evidence>
<evidence type="ECO:0000256" key="5">
    <source>
        <dbReference type="ARBA" id="ARBA00022692"/>
    </source>
</evidence>
<dbReference type="GeneTree" id="ENSGT00940000155403"/>
<feature type="transmembrane region" description="Helical" evidence="9">
    <location>
        <begin position="172"/>
        <end position="193"/>
    </location>
</feature>
<evidence type="ECO:0000256" key="7">
    <source>
        <dbReference type="ARBA" id="ARBA00023136"/>
    </source>
</evidence>
<comment type="subcellular location">
    <subcellularLocation>
        <location evidence="1">Cytoplasmic vesicle</location>
        <location evidence="1">Secretory vesicle</location>
        <location evidence="1">Synaptic vesicle membrane</location>
        <topology evidence="1">Multi-pass membrane protein</topology>
    </subcellularLocation>
</comment>
<feature type="transmembrane region" description="Helical" evidence="9">
    <location>
        <begin position="114"/>
        <end position="134"/>
    </location>
</feature>
<evidence type="ECO:0000256" key="6">
    <source>
        <dbReference type="ARBA" id="ARBA00022989"/>
    </source>
</evidence>
<feature type="transmembrane region" description="Helical" evidence="9">
    <location>
        <begin position="417"/>
        <end position="437"/>
    </location>
</feature>
<dbReference type="Ensembl" id="ENSELUT00000092850.1">
    <property type="protein sequence ID" value="ENSELUP00000081588.1"/>
    <property type="gene ID" value="ENSELUG00000012827.3"/>
</dbReference>
<dbReference type="Proteomes" id="UP000265140">
    <property type="component" value="Chromosome 13"/>
</dbReference>
<evidence type="ECO:0000256" key="8">
    <source>
        <dbReference type="SAM" id="MobiDB-lite"/>
    </source>
</evidence>
<evidence type="ECO:0000256" key="2">
    <source>
        <dbReference type="ARBA" id="ARBA00008335"/>
    </source>
</evidence>
<dbReference type="InterPro" id="IPR020846">
    <property type="entry name" value="MFS_dom"/>
</dbReference>
<organism evidence="11 12">
    <name type="scientific">Esox lucius</name>
    <name type="common">Northern pike</name>
    <dbReference type="NCBI Taxonomy" id="8010"/>
    <lineage>
        <taxon>Eukaryota</taxon>
        <taxon>Metazoa</taxon>
        <taxon>Chordata</taxon>
        <taxon>Craniata</taxon>
        <taxon>Vertebrata</taxon>
        <taxon>Euteleostomi</taxon>
        <taxon>Actinopterygii</taxon>
        <taxon>Neopterygii</taxon>
        <taxon>Teleostei</taxon>
        <taxon>Protacanthopterygii</taxon>
        <taxon>Esociformes</taxon>
        <taxon>Esocidae</taxon>
        <taxon>Esox</taxon>
    </lineage>
</organism>
<dbReference type="PANTHER" id="PTHR23511">
    <property type="entry name" value="SYNAPTIC VESICLE GLYCOPROTEIN 2"/>
    <property type="match status" value="1"/>
</dbReference>
<feature type="domain" description="Major facilitator superfamily (MFS) profile" evidence="10">
    <location>
        <begin position="48"/>
        <end position="471"/>
    </location>
</feature>
<reference evidence="11 12" key="1">
    <citation type="submission" date="2020-02" db="EMBL/GenBank/DDBJ databases">
        <title>Esox lucius (northern pike) genome, fEsoLuc1, primary haplotype.</title>
        <authorList>
            <person name="Myers G."/>
            <person name="Karagic N."/>
            <person name="Meyer A."/>
            <person name="Pippel M."/>
            <person name="Reichard M."/>
            <person name="Winkler S."/>
            <person name="Tracey A."/>
            <person name="Sims Y."/>
            <person name="Howe K."/>
            <person name="Rhie A."/>
            <person name="Formenti G."/>
            <person name="Durbin R."/>
            <person name="Fedrigo O."/>
            <person name="Jarvis E.D."/>
        </authorList>
    </citation>
    <scope>NUCLEOTIDE SEQUENCE [LARGE SCALE GENOMIC DNA]</scope>
</reference>
<name>A0AAY5JYJ7_ESOLU</name>
<dbReference type="AlphaFoldDB" id="A0AAY5JYJ7"/>
<dbReference type="Pfam" id="PF07690">
    <property type="entry name" value="MFS_1"/>
    <property type="match status" value="1"/>
</dbReference>
<dbReference type="SUPFAM" id="SSF103473">
    <property type="entry name" value="MFS general substrate transporter"/>
    <property type="match status" value="1"/>
</dbReference>
<dbReference type="Gene3D" id="1.20.1250.20">
    <property type="entry name" value="MFS general substrate transporter like domains"/>
    <property type="match status" value="1"/>
</dbReference>
<dbReference type="GO" id="GO:0030672">
    <property type="term" value="C:synaptic vesicle membrane"/>
    <property type="evidence" value="ECO:0007669"/>
    <property type="project" value="UniProtKB-SubCell"/>
</dbReference>
<evidence type="ECO:0000259" key="10">
    <source>
        <dbReference type="PROSITE" id="PS50850"/>
    </source>
</evidence>
<reference evidence="11" key="3">
    <citation type="submission" date="2025-09" db="UniProtKB">
        <authorList>
            <consortium name="Ensembl"/>
        </authorList>
    </citation>
    <scope>IDENTIFICATION</scope>
</reference>
<evidence type="ECO:0000256" key="4">
    <source>
        <dbReference type="ARBA" id="ARBA00022448"/>
    </source>
</evidence>
<dbReference type="InterPro" id="IPR005828">
    <property type="entry name" value="MFS_sugar_transport-like"/>
</dbReference>
<feature type="transmembrane region" description="Helical" evidence="9">
    <location>
        <begin position="449"/>
        <end position="468"/>
    </location>
</feature>
<dbReference type="Pfam" id="PF00083">
    <property type="entry name" value="Sugar_tr"/>
    <property type="match status" value="1"/>
</dbReference>
<dbReference type="GO" id="GO:0022857">
    <property type="term" value="F:transmembrane transporter activity"/>
    <property type="evidence" value="ECO:0007669"/>
    <property type="project" value="InterPro"/>
</dbReference>
<reference evidence="11" key="2">
    <citation type="submission" date="2025-08" db="UniProtKB">
        <authorList>
            <consortium name="Ensembl"/>
        </authorList>
    </citation>
    <scope>IDENTIFICATION</scope>
</reference>
<keyword evidence="7 9" id="KW-0472">Membrane</keyword>
<feature type="region of interest" description="Disordered" evidence="8">
    <location>
        <begin position="477"/>
        <end position="509"/>
    </location>
</feature>
<feature type="transmembrane region" description="Helical" evidence="9">
    <location>
        <begin position="383"/>
        <end position="405"/>
    </location>
</feature>
<proteinExistence type="inferred from homology"/>
<feature type="transmembrane region" description="Helical" evidence="9">
    <location>
        <begin position="359"/>
        <end position="377"/>
    </location>
</feature>
<dbReference type="CDD" id="cd17441">
    <property type="entry name" value="MFS_SVOP"/>
    <property type="match status" value="1"/>
</dbReference>